<keyword evidence="5 10" id="KW-1133">Transmembrane helix</keyword>
<dbReference type="InterPro" id="IPR003811">
    <property type="entry name" value="G3P_acylTferase_PlsY"/>
</dbReference>
<comment type="subunit">
    <text evidence="10">Probably interacts with PlsX.</text>
</comment>
<sequence length="200" mass="20956">MIVISYFIGAVPFGLVLGKAAGIDVRKDGSGNIGATNVARLVGKKIGIVTLLLDVAKGFLPMLAAAGLGAGENAILLCGIAAFAGHLYPVYLKLKGGKGVATALGVFLYLDPAAVVICILSFVAVVVVSGYVSAGSLVASALMPVLVLFLRGPGNVVWCALFIAFLIWFKHRENIVRLLRREEKSWKKKKNGTCSGGDIR</sequence>
<dbReference type="EMBL" id="JACNJZ010000115">
    <property type="protein sequence ID" value="MBC8317935.1"/>
    <property type="molecule type" value="Genomic_DNA"/>
</dbReference>
<reference evidence="11 12" key="1">
    <citation type="submission" date="2020-08" db="EMBL/GenBank/DDBJ databases">
        <title>Bridging the membrane lipid divide: bacteria of the FCB group superphylum have the potential to synthesize archaeal ether lipids.</title>
        <authorList>
            <person name="Villanueva L."/>
            <person name="Von Meijenfeldt F.A.B."/>
            <person name="Westbye A.B."/>
            <person name="Yadav S."/>
            <person name="Hopmans E.C."/>
            <person name="Dutilh B.E."/>
            <person name="Sinninghe Damste J.S."/>
        </authorList>
    </citation>
    <scope>NUCLEOTIDE SEQUENCE [LARGE SCALE GENOMIC DNA]</scope>
    <source>
        <strain evidence="11">NIOZ-UU47</strain>
    </source>
</reference>
<proteinExistence type="inferred from homology"/>
<dbReference type="Proteomes" id="UP000614424">
    <property type="component" value="Unassembled WGS sequence"/>
</dbReference>
<comment type="function">
    <text evidence="10">Catalyzes the transfer of an acyl group from acyl-phosphate (acyl-PO(4)) to glycerol-3-phosphate (G3P) to form lysophosphatidic acid (LPA). This enzyme utilizes acyl-phosphate as fatty acyl donor, but not acyl-CoA or acyl-ACP.</text>
</comment>
<keyword evidence="8 10" id="KW-0594">Phospholipid biosynthesis</keyword>
<dbReference type="PANTHER" id="PTHR30309:SF0">
    <property type="entry name" value="GLYCEROL-3-PHOSPHATE ACYLTRANSFERASE-RELATED"/>
    <property type="match status" value="1"/>
</dbReference>
<name>A0A8J6NEE0_9BACT</name>
<dbReference type="NCBIfam" id="TIGR00023">
    <property type="entry name" value="glycerol-3-phosphate 1-O-acyltransferase PlsY"/>
    <property type="match status" value="1"/>
</dbReference>
<keyword evidence="9 10" id="KW-1208">Phospholipid metabolism</keyword>
<feature type="transmembrane region" description="Helical" evidence="10">
    <location>
        <begin position="106"/>
        <end position="132"/>
    </location>
</feature>
<evidence type="ECO:0000256" key="6">
    <source>
        <dbReference type="ARBA" id="ARBA00023098"/>
    </source>
</evidence>
<dbReference type="GO" id="GO:0005886">
    <property type="term" value="C:plasma membrane"/>
    <property type="evidence" value="ECO:0007669"/>
    <property type="project" value="UniProtKB-SubCell"/>
</dbReference>
<evidence type="ECO:0000313" key="12">
    <source>
        <dbReference type="Proteomes" id="UP000614424"/>
    </source>
</evidence>
<evidence type="ECO:0000256" key="3">
    <source>
        <dbReference type="ARBA" id="ARBA00022679"/>
    </source>
</evidence>
<evidence type="ECO:0000256" key="5">
    <source>
        <dbReference type="ARBA" id="ARBA00022989"/>
    </source>
</evidence>
<keyword evidence="2 10" id="KW-0444">Lipid biosynthesis</keyword>
<feature type="transmembrane region" description="Helical" evidence="10">
    <location>
        <begin position="46"/>
        <end position="68"/>
    </location>
</feature>
<evidence type="ECO:0000256" key="1">
    <source>
        <dbReference type="ARBA" id="ARBA00022475"/>
    </source>
</evidence>
<comment type="pathway">
    <text evidence="10">Lipid metabolism; phospholipid metabolism.</text>
</comment>
<evidence type="ECO:0000256" key="9">
    <source>
        <dbReference type="ARBA" id="ARBA00023264"/>
    </source>
</evidence>
<keyword evidence="4 10" id="KW-0812">Transmembrane</keyword>
<dbReference type="PANTHER" id="PTHR30309">
    <property type="entry name" value="INNER MEMBRANE PROTEIN YGIH"/>
    <property type="match status" value="1"/>
</dbReference>
<dbReference type="UniPathway" id="UPA00085"/>
<keyword evidence="6 10" id="KW-0443">Lipid metabolism</keyword>
<keyword evidence="3 10" id="KW-0808">Transferase</keyword>
<evidence type="ECO:0000256" key="10">
    <source>
        <dbReference type="HAMAP-Rule" id="MF_01043"/>
    </source>
</evidence>
<comment type="caution">
    <text evidence="11">The sequence shown here is derived from an EMBL/GenBank/DDBJ whole genome shotgun (WGS) entry which is preliminary data.</text>
</comment>
<evidence type="ECO:0000256" key="4">
    <source>
        <dbReference type="ARBA" id="ARBA00022692"/>
    </source>
</evidence>
<evidence type="ECO:0000313" key="11">
    <source>
        <dbReference type="EMBL" id="MBC8317935.1"/>
    </source>
</evidence>
<evidence type="ECO:0000256" key="8">
    <source>
        <dbReference type="ARBA" id="ARBA00023209"/>
    </source>
</evidence>
<protein>
    <recommendedName>
        <fullName evidence="10">Glycerol-3-phosphate acyltransferase</fullName>
    </recommendedName>
    <alternativeName>
        <fullName evidence="10">Acyl-PO4 G3P acyltransferase</fullName>
    </alternativeName>
    <alternativeName>
        <fullName evidence="10">Acyl-phosphate--glycerol-3-phosphate acyltransferase</fullName>
    </alternativeName>
    <alternativeName>
        <fullName evidence="10">G3P acyltransferase</fullName>
        <shortName evidence="10">GPAT</shortName>
        <ecNumber evidence="10">2.3.1.275</ecNumber>
    </alternativeName>
    <alternativeName>
        <fullName evidence="10">Lysophosphatidic acid synthase</fullName>
        <shortName evidence="10">LPA synthase</shortName>
    </alternativeName>
</protein>
<comment type="subcellular location">
    <subcellularLocation>
        <location evidence="10">Cell membrane</location>
        <topology evidence="10">Multi-pass membrane protein</topology>
    </subcellularLocation>
</comment>
<comment type="catalytic activity">
    <reaction evidence="10">
        <text>an acyl phosphate + sn-glycerol 3-phosphate = a 1-acyl-sn-glycero-3-phosphate + phosphate</text>
        <dbReference type="Rhea" id="RHEA:34075"/>
        <dbReference type="ChEBI" id="CHEBI:43474"/>
        <dbReference type="ChEBI" id="CHEBI:57597"/>
        <dbReference type="ChEBI" id="CHEBI:57970"/>
        <dbReference type="ChEBI" id="CHEBI:59918"/>
        <dbReference type="EC" id="2.3.1.275"/>
    </reaction>
</comment>
<gene>
    <name evidence="10 11" type="primary">plsY</name>
    <name evidence="11" type="ORF">H8E41_08505</name>
</gene>
<dbReference type="SMART" id="SM01207">
    <property type="entry name" value="G3P_acyltransf"/>
    <property type="match status" value="1"/>
</dbReference>
<keyword evidence="7 10" id="KW-0472">Membrane</keyword>
<dbReference type="Pfam" id="PF02660">
    <property type="entry name" value="G3P_acyltransf"/>
    <property type="match status" value="1"/>
</dbReference>
<dbReference type="AlphaFoldDB" id="A0A8J6NEE0"/>
<feature type="transmembrane region" description="Helical" evidence="10">
    <location>
        <begin position="6"/>
        <end position="25"/>
    </location>
</feature>
<evidence type="ECO:0000256" key="2">
    <source>
        <dbReference type="ARBA" id="ARBA00022516"/>
    </source>
</evidence>
<dbReference type="GO" id="GO:0043772">
    <property type="term" value="F:acyl-phosphate glycerol-3-phosphate acyltransferase activity"/>
    <property type="evidence" value="ECO:0007669"/>
    <property type="project" value="UniProtKB-UniRule"/>
</dbReference>
<evidence type="ECO:0000256" key="7">
    <source>
        <dbReference type="ARBA" id="ARBA00023136"/>
    </source>
</evidence>
<feature type="transmembrane region" description="Helical" evidence="10">
    <location>
        <begin position="74"/>
        <end position="94"/>
    </location>
</feature>
<accession>A0A8J6NEE0</accession>
<comment type="similarity">
    <text evidence="10">Belongs to the PlsY family.</text>
</comment>
<organism evidence="11 12">
    <name type="scientific">Candidatus Desulfobia pelagia</name>
    <dbReference type="NCBI Taxonomy" id="2841692"/>
    <lineage>
        <taxon>Bacteria</taxon>
        <taxon>Pseudomonadati</taxon>
        <taxon>Thermodesulfobacteriota</taxon>
        <taxon>Desulfobulbia</taxon>
        <taxon>Desulfobulbales</taxon>
        <taxon>Desulfobulbaceae</taxon>
        <taxon>Candidatus Desulfobia</taxon>
    </lineage>
</organism>
<dbReference type="HAMAP" id="MF_01043">
    <property type="entry name" value="PlsY"/>
    <property type="match status" value="1"/>
</dbReference>
<keyword evidence="11" id="KW-0012">Acyltransferase</keyword>
<feature type="transmembrane region" description="Helical" evidence="10">
    <location>
        <begin position="152"/>
        <end position="169"/>
    </location>
</feature>
<keyword evidence="1 10" id="KW-1003">Cell membrane</keyword>
<dbReference type="GO" id="GO:0008654">
    <property type="term" value="P:phospholipid biosynthetic process"/>
    <property type="evidence" value="ECO:0007669"/>
    <property type="project" value="UniProtKB-UniRule"/>
</dbReference>
<dbReference type="EC" id="2.3.1.275" evidence="10"/>